<sequence length="83" mass="9168">MCEIANLIVTPGSLRINIVLPSSGLFLSIAKAKFTSDDSCRCTADSAMLRNQSRPHCPFPFLQPSRIIKVRIQLCPHPRPHPG</sequence>
<keyword evidence="2" id="KW-1185">Reference proteome</keyword>
<protein>
    <submittedName>
        <fullName evidence="1">Uncharacterized protein</fullName>
    </submittedName>
</protein>
<accession>A0A564YDU2</accession>
<dbReference type="Proteomes" id="UP000321570">
    <property type="component" value="Unassembled WGS sequence"/>
</dbReference>
<dbReference type="EMBL" id="CABIJS010000155">
    <property type="protein sequence ID" value="VUZ44898.1"/>
    <property type="molecule type" value="Genomic_DNA"/>
</dbReference>
<reference evidence="1 2" key="1">
    <citation type="submission" date="2019-07" db="EMBL/GenBank/DDBJ databases">
        <authorList>
            <person name="Jastrzebski P J."/>
            <person name="Paukszto L."/>
            <person name="Jastrzebski P J."/>
        </authorList>
    </citation>
    <scope>NUCLEOTIDE SEQUENCE [LARGE SCALE GENOMIC DNA]</scope>
    <source>
        <strain evidence="1 2">WMS-il1</strain>
    </source>
</reference>
<proteinExistence type="predicted"/>
<name>A0A564YDU2_HYMDI</name>
<evidence type="ECO:0000313" key="2">
    <source>
        <dbReference type="Proteomes" id="UP000321570"/>
    </source>
</evidence>
<evidence type="ECO:0000313" key="1">
    <source>
        <dbReference type="EMBL" id="VUZ44898.1"/>
    </source>
</evidence>
<gene>
    <name evidence="1" type="ORF">WMSIL1_LOCUS5035</name>
</gene>
<organism evidence="1 2">
    <name type="scientific">Hymenolepis diminuta</name>
    <name type="common">Rat tapeworm</name>
    <dbReference type="NCBI Taxonomy" id="6216"/>
    <lineage>
        <taxon>Eukaryota</taxon>
        <taxon>Metazoa</taxon>
        <taxon>Spiralia</taxon>
        <taxon>Lophotrochozoa</taxon>
        <taxon>Platyhelminthes</taxon>
        <taxon>Cestoda</taxon>
        <taxon>Eucestoda</taxon>
        <taxon>Cyclophyllidea</taxon>
        <taxon>Hymenolepididae</taxon>
        <taxon>Hymenolepis</taxon>
    </lineage>
</organism>
<dbReference type="AlphaFoldDB" id="A0A564YDU2"/>